<evidence type="ECO:0000256" key="1">
    <source>
        <dbReference type="ARBA" id="ARBA00005495"/>
    </source>
</evidence>
<dbReference type="OrthoDB" id="428768at2759"/>
<evidence type="ECO:0000259" key="5">
    <source>
        <dbReference type="PROSITE" id="PS51891"/>
    </source>
</evidence>
<gene>
    <name evidence="6" type="ORF">EV356DRAFT_516930</name>
</gene>
<dbReference type="Pfam" id="PF04828">
    <property type="entry name" value="GFA"/>
    <property type="match status" value="1"/>
</dbReference>
<evidence type="ECO:0000313" key="7">
    <source>
        <dbReference type="Proteomes" id="UP000800092"/>
    </source>
</evidence>
<proteinExistence type="inferred from homology"/>
<dbReference type="GO" id="GO:0046872">
    <property type="term" value="F:metal ion binding"/>
    <property type="evidence" value="ECO:0007669"/>
    <property type="project" value="UniProtKB-KW"/>
</dbReference>
<evidence type="ECO:0000256" key="2">
    <source>
        <dbReference type="ARBA" id="ARBA00022723"/>
    </source>
</evidence>
<reference evidence="6" key="1">
    <citation type="journal article" date="2020" name="Stud. Mycol.">
        <title>101 Dothideomycetes genomes: a test case for predicting lifestyles and emergence of pathogens.</title>
        <authorList>
            <person name="Haridas S."/>
            <person name="Albert R."/>
            <person name="Binder M."/>
            <person name="Bloem J."/>
            <person name="Labutti K."/>
            <person name="Salamov A."/>
            <person name="Andreopoulos B."/>
            <person name="Baker S."/>
            <person name="Barry K."/>
            <person name="Bills G."/>
            <person name="Bluhm B."/>
            <person name="Cannon C."/>
            <person name="Castanera R."/>
            <person name="Culley D."/>
            <person name="Daum C."/>
            <person name="Ezra D."/>
            <person name="Gonzalez J."/>
            <person name="Henrissat B."/>
            <person name="Kuo A."/>
            <person name="Liang C."/>
            <person name="Lipzen A."/>
            <person name="Lutzoni F."/>
            <person name="Magnuson J."/>
            <person name="Mondo S."/>
            <person name="Nolan M."/>
            <person name="Ohm R."/>
            <person name="Pangilinan J."/>
            <person name="Park H.-J."/>
            <person name="Ramirez L."/>
            <person name="Alfaro M."/>
            <person name="Sun H."/>
            <person name="Tritt A."/>
            <person name="Yoshinaga Y."/>
            <person name="Zwiers L.-H."/>
            <person name="Turgeon B."/>
            <person name="Goodwin S."/>
            <person name="Spatafora J."/>
            <person name="Crous P."/>
            <person name="Grigoriev I."/>
        </authorList>
    </citation>
    <scope>NUCLEOTIDE SEQUENCE</scope>
    <source>
        <strain evidence="6">Tuck. ex Michener</strain>
    </source>
</reference>
<dbReference type="PROSITE" id="PS51891">
    <property type="entry name" value="CENP_V_GFA"/>
    <property type="match status" value="1"/>
</dbReference>
<dbReference type="PANTHER" id="PTHR33337:SF30">
    <property type="entry name" value="DUF636 DOMAIN PROTEIN (AFU_ORTHOLOGUE AFUA_1G03180)"/>
    <property type="match status" value="1"/>
</dbReference>
<dbReference type="EMBL" id="ML991810">
    <property type="protein sequence ID" value="KAF2232996.1"/>
    <property type="molecule type" value="Genomic_DNA"/>
</dbReference>
<sequence>MPSGSCMCGALRYEITSVPSAKIACHCLPCRKTAGPTGSVNFLVPEEGFRITSGTPKQWSRKGDSGKDVTYDFCSTCGVYTSASAINYPGTIIVKPGTLDDDVTVRNTKPTTEIYVKHRVDWCPSVPEADQTEGPL</sequence>
<evidence type="ECO:0000256" key="3">
    <source>
        <dbReference type="ARBA" id="ARBA00022833"/>
    </source>
</evidence>
<dbReference type="Gene3D" id="3.90.1590.10">
    <property type="entry name" value="glutathione-dependent formaldehyde- activating enzyme (gfa)"/>
    <property type="match status" value="1"/>
</dbReference>
<dbReference type="InterPro" id="IPR006913">
    <property type="entry name" value="CENP-V/GFA"/>
</dbReference>
<comment type="similarity">
    <text evidence="1">Belongs to the Gfa family.</text>
</comment>
<dbReference type="InterPro" id="IPR011057">
    <property type="entry name" value="Mss4-like_sf"/>
</dbReference>
<accession>A0A6A6H4H7</accession>
<keyword evidence="4" id="KW-0456">Lyase</keyword>
<feature type="domain" description="CENP-V/GFA" evidence="5">
    <location>
        <begin position="2"/>
        <end position="112"/>
    </location>
</feature>
<evidence type="ECO:0000313" key="6">
    <source>
        <dbReference type="EMBL" id="KAF2232996.1"/>
    </source>
</evidence>
<dbReference type="GO" id="GO:0016846">
    <property type="term" value="F:carbon-sulfur lyase activity"/>
    <property type="evidence" value="ECO:0007669"/>
    <property type="project" value="InterPro"/>
</dbReference>
<dbReference type="Proteomes" id="UP000800092">
    <property type="component" value="Unassembled WGS sequence"/>
</dbReference>
<organism evidence="6 7">
    <name type="scientific">Viridothelium virens</name>
    <name type="common">Speckled blister lichen</name>
    <name type="synonym">Trypethelium virens</name>
    <dbReference type="NCBI Taxonomy" id="1048519"/>
    <lineage>
        <taxon>Eukaryota</taxon>
        <taxon>Fungi</taxon>
        <taxon>Dikarya</taxon>
        <taxon>Ascomycota</taxon>
        <taxon>Pezizomycotina</taxon>
        <taxon>Dothideomycetes</taxon>
        <taxon>Dothideomycetes incertae sedis</taxon>
        <taxon>Trypetheliales</taxon>
        <taxon>Trypetheliaceae</taxon>
        <taxon>Viridothelium</taxon>
    </lineage>
</organism>
<keyword evidence="7" id="KW-1185">Reference proteome</keyword>
<keyword evidence="3" id="KW-0862">Zinc</keyword>
<name>A0A6A6H4H7_VIRVR</name>
<dbReference type="AlphaFoldDB" id="A0A6A6H4H7"/>
<evidence type="ECO:0000256" key="4">
    <source>
        <dbReference type="ARBA" id="ARBA00023239"/>
    </source>
</evidence>
<protein>
    <recommendedName>
        <fullName evidence="5">CENP-V/GFA domain-containing protein</fullName>
    </recommendedName>
</protein>
<dbReference type="PANTHER" id="PTHR33337">
    <property type="entry name" value="GFA DOMAIN-CONTAINING PROTEIN"/>
    <property type="match status" value="1"/>
</dbReference>
<keyword evidence="2" id="KW-0479">Metal-binding</keyword>
<dbReference type="SUPFAM" id="SSF51316">
    <property type="entry name" value="Mss4-like"/>
    <property type="match status" value="1"/>
</dbReference>